<dbReference type="InterPro" id="IPR051319">
    <property type="entry name" value="Oligoribo/pAp-PDE_c-di-AMP_PDE"/>
</dbReference>
<dbReference type="PANTHER" id="PTHR47618">
    <property type="entry name" value="BIFUNCTIONAL OLIGORIBONUCLEASE AND PAP PHOSPHATASE NRNA"/>
    <property type="match status" value="1"/>
</dbReference>
<proteinExistence type="predicted"/>
<dbReference type="InterPro" id="IPR001667">
    <property type="entry name" value="DDH_dom"/>
</dbReference>
<dbReference type="Pfam" id="PF01368">
    <property type="entry name" value="DHH"/>
    <property type="match status" value="1"/>
</dbReference>
<dbReference type="Gene3D" id="3.10.310.30">
    <property type="match status" value="1"/>
</dbReference>
<keyword evidence="4" id="KW-1185">Reference proteome</keyword>
<dbReference type="PANTHER" id="PTHR47618:SF1">
    <property type="entry name" value="BIFUNCTIONAL OLIGORIBONUCLEASE AND PAP PHOSPHATASE NRNA"/>
    <property type="match status" value="1"/>
</dbReference>
<dbReference type="InterPro" id="IPR038763">
    <property type="entry name" value="DHH_sf"/>
</dbReference>
<comment type="caution">
    <text evidence="3">The sequence shown here is derived from an EMBL/GenBank/DDBJ whole genome shotgun (WGS) entry which is preliminary data.</text>
</comment>
<dbReference type="Proteomes" id="UP000217065">
    <property type="component" value="Unassembled WGS sequence"/>
</dbReference>
<dbReference type="AlphaFoldDB" id="A0A264W0Y6"/>
<feature type="domain" description="DDH" evidence="1">
    <location>
        <begin position="14"/>
        <end position="154"/>
    </location>
</feature>
<gene>
    <name evidence="3" type="ORF">CF394_12680</name>
</gene>
<dbReference type="OrthoDB" id="9803668at2"/>
<dbReference type="Pfam" id="PF02272">
    <property type="entry name" value="DHHA1"/>
    <property type="match status" value="1"/>
</dbReference>
<evidence type="ECO:0000313" key="4">
    <source>
        <dbReference type="Proteomes" id="UP000217065"/>
    </source>
</evidence>
<dbReference type="RefSeq" id="WP_094944090.1">
    <property type="nucleotide sequence ID" value="NZ_NOKQ01000276.1"/>
</dbReference>
<sequence>MHRQILDKIKAYPKIVIHRHVRPDPDAYGSSIGLMMLLKHNYPEKEIYVTGKHDFTLDYLAKPMVVSDAAFEGALIIVTDTANTDRIDDQRYTKGEYLIKIDHHPNEDPYGDIVYVDTTASSASEIIYSLFLTGAEEEDWTLPDQAARLLYAGIVGDTGRFMFSSTSLKTMTYAGELMAYDFDRGELFNAMYEVSPNVLKLKGYVYENFVMKNGIGHVKMTKALLADYGVSQSEASLLVSALADVQGMRAWVFFIEDEESIRVRLRSKGPVINEIAKKYNGGGHPLASGATIYKWHEVDDVMGDMYKL</sequence>
<evidence type="ECO:0000313" key="3">
    <source>
        <dbReference type="EMBL" id="OZS77223.1"/>
    </source>
</evidence>
<dbReference type="SUPFAM" id="SSF64182">
    <property type="entry name" value="DHH phosphoesterases"/>
    <property type="match status" value="1"/>
</dbReference>
<dbReference type="EMBL" id="NOKQ01000276">
    <property type="protein sequence ID" value="OZS77223.1"/>
    <property type="molecule type" value="Genomic_DNA"/>
</dbReference>
<feature type="domain" description="DHHA1" evidence="2">
    <location>
        <begin position="227"/>
        <end position="301"/>
    </location>
</feature>
<reference evidence="3 4" key="1">
    <citation type="submission" date="2017-07" db="EMBL/GenBank/DDBJ databases">
        <title>Tetzosporium hominis gen.nov. sp.nov.</title>
        <authorList>
            <person name="Tetz G."/>
            <person name="Tetz V."/>
        </authorList>
    </citation>
    <scope>NUCLEOTIDE SEQUENCE [LARGE SCALE GENOMIC DNA]</scope>
    <source>
        <strain evidence="3 4">VT-49</strain>
    </source>
</reference>
<name>A0A264W0Y6_9BACL</name>
<dbReference type="GO" id="GO:0003676">
    <property type="term" value="F:nucleic acid binding"/>
    <property type="evidence" value="ECO:0007669"/>
    <property type="project" value="InterPro"/>
</dbReference>
<organism evidence="3 4">
    <name type="scientific">Tetzosporium hominis</name>
    <dbReference type="NCBI Taxonomy" id="2020506"/>
    <lineage>
        <taxon>Bacteria</taxon>
        <taxon>Bacillati</taxon>
        <taxon>Bacillota</taxon>
        <taxon>Bacilli</taxon>
        <taxon>Bacillales</taxon>
        <taxon>Caryophanaceae</taxon>
        <taxon>Tetzosporium</taxon>
    </lineage>
</organism>
<accession>A0A264W0Y6</accession>
<dbReference type="InterPro" id="IPR003156">
    <property type="entry name" value="DHHA1_dom"/>
</dbReference>
<protein>
    <submittedName>
        <fullName evidence="3">DHH family phosphoesterase</fullName>
    </submittedName>
</protein>
<dbReference type="Gene3D" id="3.90.1640.10">
    <property type="entry name" value="inorganic pyrophosphatase (n-terminal core)"/>
    <property type="match status" value="1"/>
</dbReference>
<evidence type="ECO:0000259" key="1">
    <source>
        <dbReference type="Pfam" id="PF01368"/>
    </source>
</evidence>
<evidence type="ECO:0000259" key="2">
    <source>
        <dbReference type="Pfam" id="PF02272"/>
    </source>
</evidence>